<accession>A0AA85EM83</accession>
<dbReference type="InterPro" id="IPR029063">
    <property type="entry name" value="SAM-dependent_MTases_sf"/>
</dbReference>
<dbReference type="GO" id="GO:0106370">
    <property type="term" value="F:protein-L-histidine N-pros-methyltransferase activity"/>
    <property type="evidence" value="ECO:0007669"/>
    <property type="project" value="InterPro"/>
</dbReference>
<keyword evidence="1" id="KW-1185">Reference proteome</keyword>
<dbReference type="SUPFAM" id="SSF53335">
    <property type="entry name" value="S-adenosyl-L-methionine-dependent methyltransferases"/>
    <property type="match status" value="1"/>
</dbReference>
<evidence type="ECO:0000313" key="2">
    <source>
        <dbReference type="WBParaSite" id="SRDH1_14480.2"/>
    </source>
</evidence>
<dbReference type="CDD" id="cd02440">
    <property type="entry name" value="AdoMet_MTases"/>
    <property type="match status" value="1"/>
</dbReference>
<reference evidence="2" key="2">
    <citation type="submission" date="2023-11" db="UniProtKB">
        <authorList>
            <consortium name="WormBaseParasite"/>
        </authorList>
    </citation>
    <scope>IDENTIFICATION</scope>
</reference>
<proteinExistence type="predicted"/>
<dbReference type="PANTHER" id="PTHR12890">
    <property type="entry name" value="DREV PROTEIN"/>
    <property type="match status" value="1"/>
</dbReference>
<dbReference type="Proteomes" id="UP000050792">
    <property type="component" value="Unassembled WGS sequence"/>
</dbReference>
<dbReference type="Pfam" id="PF05219">
    <property type="entry name" value="DREV"/>
    <property type="match status" value="1"/>
</dbReference>
<name>A0AA85EM83_9TREM</name>
<sequence>MLIFDKTFDLKFFVQVFQGYADGFSLAFLALPQSMSEYIRSPLIRLMYEKLDHQNKHSNSNHDHWYDYRTEYVDSELRDKFIKSKQDEETCKFLENCYIKSDWLFTHFYHAIAKAVLTWFMTSTSINGLVGRGSMFVFSSAQFLRLLDVNDSFKWNSLLDLGAGDGNVTLKMAPYFKDIFVTEISPVMRWRLSKHGFTILDVDSWELVNKELNTPKIPSHFDVISCLNLLDRCTAPITLLKRINQALKPTTGILILGIVLPLKQYVETTRDQRPIEVLEIIDNELWEIQLSSLINNILIPANFHVLRWTRLPYLCEGDFSKSFYYLNEIVLVLQTVTSSI</sequence>
<dbReference type="WBParaSite" id="SRDH1_14480.2">
    <property type="protein sequence ID" value="SRDH1_14480.2"/>
    <property type="gene ID" value="SRDH1_14480"/>
</dbReference>
<evidence type="ECO:0000313" key="1">
    <source>
        <dbReference type="Proteomes" id="UP000050792"/>
    </source>
</evidence>
<dbReference type="AlphaFoldDB" id="A0AA85EM83"/>
<dbReference type="Gene3D" id="3.40.50.150">
    <property type="entry name" value="Vaccinia Virus protein VP39"/>
    <property type="match status" value="1"/>
</dbReference>
<dbReference type="InterPro" id="IPR007884">
    <property type="entry name" value="METL9"/>
</dbReference>
<reference evidence="1" key="1">
    <citation type="submission" date="2022-06" db="EMBL/GenBank/DDBJ databases">
        <authorList>
            <person name="Berger JAMES D."/>
            <person name="Berger JAMES D."/>
        </authorList>
    </citation>
    <scope>NUCLEOTIDE SEQUENCE [LARGE SCALE GENOMIC DNA]</scope>
</reference>
<dbReference type="PANTHER" id="PTHR12890:SF0">
    <property type="entry name" value="PROTEIN-L-HISTIDINE N-PROS-METHYLTRANSFERASE"/>
    <property type="match status" value="1"/>
</dbReference>
<organism evidence="1 2">
    <name type="scientific">Schistosoma rodhaini</name>
    <dbReference type="NCBI Taxonomy" id="6188"/>
    <lineage>
        <taxon>Eukaryota</taxon>
        <taxon>Metazoa</taxon>
        <taxon>Spiralia</taxon>
        <taxon>Lophotrochozoa</taxon>
        <taxon>Platyhelminthes</taxon>
        <taxon>Trematoda</taxon>
        <taxon>Digenea</taxon>
        <taxon>Strigeidida</taxon>
        <taxon>Schistosomatoidea</taxon>
        <taxon>Schistosomatidae</taxon>
        <taxon>Schistosoma</taxon>
    </lineage>
</organism>
<protein>
    <submittedName>
        <fullName evidence="2">Methyltransferase-like protein 9</fullName>
    </submittedName>
</protein>